<evidence type="ECO:0000313" key="1">
    <source>
        <dbReference type="EMBL" id="KAA0051990.1"/>
    </source>
</evidence>
<evidence type="ECO:0000313" key="2">
    <source>
        <dbReference type="EMBL" id="TYK04568.1"/>
    </source>
</evidence>
<gene>
    <name evidence="2" type="ORF">E5676_scaffold409G002010</name>
    <name evidence="1" type="ORF">E6C27_scaffold60G004740</name>
</gene>
<name>A0A5A7U9Y5_CUCMM</name>
<sequence length="147" mass="16155">MENLPSQAKPISLFTEPLKPFPSVLSFGVREVTLEFLGFTASVVWSQISSTWVTCSCARVWTETELPTVYLAGTVSFGIPRLICASFGITQLICASFKITRLIRASFGITRLICASFGITRLIVYPWGSLDCKGNVRGRPTRGKKDA</sequence>
<comment type="caution">
    <text evidence="1">The sequence shown here is derived from an EMBL/GenBank/DDBJ whole genome shotgun (WGS) entry which is preliminary data.</text>
</comment>
<protein>
    <submittedName>
        <fullName evidence="1">Uncharacterized protein</fullName>
    </submittedName>
</protein>
<evidence type="ECO:0000313" key="4">
    <source>
        <dbReference type="Proteomes" id="UP000321947"/>
    </source>
</evidence>
<dbReference type="Proteomes" id="UP000321947">
    <property type="component" value="Unassembled WGS sequence"/>
</dbReference>
<reference evidence="3 4" key="1">
    <citation type="submission" date="2019-08" db="EMBL/GenBank/DDBJ databases">
        <title>Draft genome sequences of two oriental melons (Cucumis melo L. var makuwa).</title>
        <authorList>
            <person name="Kwon S.-Y."/>
        </authorList>
    </citation>
    <scope>NUCLEOTIDE SEQUENCE [LARGE SCALE GENOMIC DNA]</scope>
    <source>
        <strain evidence="4">cv. Chang Bougi</strain>
        <strain evidence="3">cv. SW 3</strain>
        <tissue evidence="1">Leaf</tissue>
    </source>
</reference>
<dbReference type="EMBL" id="SSTD01014204">
    <property type="protein sequence ID" value="TYK04568.1"/>
    <property type="molecule type" value="Genomic_DNA"/>
</dbReference>
<evidence type="ECO:0000313" key="3">
    <source>
        <dbReference type="Proteomes" id="UP000321393"/>
    </source>
</evidence>
<dbReference type="EMBL" id="SSTE01011134">
    <property type="protein sequence ID" value="KAA0051990.1"/>
    <property type="molecule type" value="Genomic_DNA"/>
</dbReference>
<proteinExistence type="predicted"/>
<accession>A0A5A7U9Y5</accession>
<dbReference type="AlphaFoldDB" id="A0A5A7U9Y5"/>
<organism evidence="1 3">
    <name type="scientific">Cucumis melo var. makuwa</name>
    <name type="common">Oriental melon</name>
    <dbReference type="NCBI Taxonomy" id="1194695"/>
    <lineage>
        <taxon>Eukaryota</taxon>
        <taxon>Viridiplantae</taxon>
        <taxon>Streptophyta</taxon>
        <taxon>Embryophyta</taxon>
        <taxon>Tracheophyta</taxon>
        <taxon>Spermatophyta</taxon>
        <taxon>Magnoliopsida</taxon>
        <taxon>eudicotyledons</taxon>
        <taxon>Gunneridae</taxon>
        <taxon>Pentapetalae</taxon>
        <taxon>rosids</taxon>
        <taxon>fabids</taxon>
        <taxon>Cucurbitales</taxon>
        <taxon>Cucurbitaceae</taxon>
        <taxon>Benincaseae</taxon>
        <taxon>Cucumis</taxon>
    </lineage>
</organism>
<dbReference type="Proteomes" id="UP000321393">
    <property type="component" value="Unassembled WGS sequence"/>
</dbReference>